<feature type="region of interest" description="Disordered" evidence="1">
    <location>
        <begin position="1"/>
        <end position="56"/>
    </location>
</feature>
<sequence length="56" mass="5937">MERGSSKHGAREDEALADQLAGELGPGGSNREEWTSAEPPADDDPPERTENPDTGC</sequence>
<dbReference type="RefSeq" id="WP_343946433.1">
    <property type="nucleotide sequence ID" value="NZ_BAAAHP010000279.1"/>
</dbReference>
<comment type="caution">
    <text evidence="2">The sequence shown here is derived from an EMBL/GenBank/DDBJ whole genome shotgun (WGS) entry which is preliminary data.</text>
</comment>
<keyword evidence="3" id="KW-1185">Reference proteome</keyword>
<name>A0ABP3YT43_9PSEU</name>
<organism evidence="2 3">
    <name type="scientific">Pseudonocardia zijingensis</name>
    <dbReference type="NCBI Taxonomy" id="153376"/>
    <lineage>
        <taxon>Bacteria</taxon>
        <taxon>Bacillati</taxon>
        <taxon>Actinomycetota</taxon>
        <taxon>Actinomycetes</taxon>
        <taxon>Pseudonocardiales</taxon>
        <taxon>Pseudonocardiaceae</taxon>
        <taxon>Pseudonocardia</taxon>
    </lineage>
</organism>
<dbReference type="EMBL" id="BAAAHP010000279">
    <property type="protein sequence ID" value="GAA0905422.1"/>
    <property type="molecule type" value="Genomic_DNA"/>
</dbReference>
<feature type="compositionally biased region" description="Basic and acidic residues" evidence="1">
    <location>
        <begin position="46"/>
        <end position="56"/>
    </location>
</feature>
<protein>
    <submittedName>
        <fullName evidence="2">Uncharacterized protein</fullName>
    </submittedName>
</protein>
<proteinExistence type="predicted"/>
<dbReference type="Proteomes" id="UP001499967">
    <property type="component" value="Unassembled WGS sequence"/>
</dbReference>
<evidence type="ECO:0000256" key="1">
    <source>
        <dbReference type="SAM" id="MobiDB-lite"/>
    </source>
</evidence>
<gene>
    <name evidence="2" type="ORF">GCM10009559_73420</name>
</gene>
<accession>A0ABP3YT43</accession>
<feature type="compositionally biased region" description="Basic and acidic residues" evidence="1">
    <location>
        <begin position="1"/>
        <end position="14"/>
    </location>
</feature>
<evidence type="ECO:0000313" key="2">
    <source>
        <dbReference type="EMBL" id="GAA0905422.1"/>
    </source>
</evidence>
<evidence type="ECO:0000313" key="3">
    <source>
        <dbReference type="Proteomes" id="UP001499967"/>
    </source>
</evidence>
<reference evidence="3" key="1">
    <citation type="journal article" date="2019" name="Int. J. Syst. Evol. Microbiol.">
        <title>The Global Catalogue of Microorganisms (GCM) 10K type strain sequencing project: providing services to taxonomists for standard genome sequencing and annotation.</title>
        <authorList>
            <consortium name="The Broad Institute Genomics Platform"/>
            <consortium name="The Broad Institute Genome Sequencing Center for Infectious Disease"/>
            <person name="Wu L."/>
            <person name="Ma J."/>
        </authorList>
    </citation>
    <scope>NUCLEOTIDE SEQUENCE [LARGE SCALE GENOMIC DNA]</scope>
    <source>
        <strain evidence="3">JCM 11117</strain>
    </source>
</reference>